<accession>A0A0D7WSU8</accession>
<organism evidence="1 2">
    <name type="scientific">Paenibacillus terrae</name>
    <dbReference type="NCBI Taxonomy" id="159743"/>
    <lineage>
        <taxon>Bacteria</taxon>
        <taxon>Bacillati</taxon>
        <taxon>Bacillota</taxon>
        <taxon>Bacilli</taxon>
        <taxon>Bacillales</taxon>
        <taxon>Paenibacillaceae</taxon>
        <taxon>Paenibacillus</taxon>
    </lineage>
</organism>
<evidence type="ECO:0000313" key="2">
    <source>
        <dbReference type="Proteomes" id="UP000032534"/>
    </source>
</evidence>
<sequence>MFKAIIDSGVTYTYVDKFFIDNYGMIEPHIKLSQTFPNHKVGAKILKVWRKECERRQKIYDKLRKYEINEVT</sequence>
<evidence type="ECO:0000313" key="1">
    <source>
        <dbReference type="EMBL" id="KJD42241.1"/>
    </source>
</evidence>
<protein>
    <submittedName>
        <fullName evidence="1">Uncharacterized protein</fullName>
    </submittedName>
</protein>
<dbReference type="EMBL" id="JTHP01000161">
    <property type="protein sequence ID" value="KJD42241.1"/>
    <property type="molecule type" value="Genomic_DNA"/>
</dbReference>
<dbReference type="PATRIC" id="fig|159743.3.peg.6548"/>
<name>A0A0D7WSU8_9BACL</name>
<feature type="non-terminal residue" evidence="1">
    <location>
        <position position="72"/>
    </location>
</feature>
<gene>
    <name evidence="1" type="ORF">QD47_29370</name>
</gene>
<dbReference type="AlphaFoldDB" id="A0A0D7WSU8"/>
<proteinExistence type="predicted"/>
<keyword evidence="2" id="KW-1185">Reference proteome</keyword>
<comment type="caution">
    <text evidence="1">The sequence shown here is derived from an EMBL/GenBank/DDBJ whole genome shotgun (WGS) entry which is preliminary data.</text>
</comment>
<dbReference type="Proteomes" id="UP000032534">
    <property type="component" value="Unassembled WGS sequence"/>
</dbReference>
<reference evidence="1 2" key="1">
    <citation type="submission" date="2014-11" db="EMBL/GenBank/DDBJ databases">
        <title>Draft Genome Sequences of Paenibacillus polymyxa NRRL B-30509 and Paenibacillus terrae NRRL B-30644, Strains from a Poultry Environment that Produce Tridecaptin A and Paenicidins.</title>
        <authorList>
            <person name="van Belkum M.J."/>
            <person name="Lohans C.T."/>
            <person name="Vederas J.C."/>
        </authorList>
    </citation>
    <scope>NUCLEOTIDE SEQUENCE [LARGE SCALE GENOMIC DNA]</scope>
    <source>
        <strain evidence="1 2">NRRL B-30644</strain>
    </source>
</reference>